<dbReference type="GeneID" id="15141291"/>
<reference evidence="5 6" key="2">
    <citation type="submission" date="2013-03" db="EMBL/GenBank/DDBJ databases">
        <title>The Genome Sequence of Enterococcus casseliflavus EC20 (899205).</title>
        <authorList>
            <consortium name="The Broad Institute Genomics Platform"/>
            <consortium name="The Broad Institute Genome Sequencing Center for Infectious Disease"/>
            <person name="Russ C."/>
            <person name="Feldgarden M."/>
            <person name="Gilmore M."/>
            <person name="Manson J."/>
            <person name="Palmer K."/>
            <person name="Carniol K."/>
            <person name="Walker B."/>
            <person name="Young S.K."/>
            <person name="Zeng Q."/>
            <person name="Gargeya S."/>
            <person name="Fitzgerald M."/>
            <person name="Haas B."/>
            <person name="Abouelleil A."/>
            <person name="Allen A.W."/>
            <person name="Alvarado L."/>
            <person name="Arachchi H.M."/>
            <person name="Berlin A.M."/>
            <person name="Chapman S.B."/>
            <person name="Gainer-Dewar J."/>
            <person name="Goldberg J."/>
            <person name="Griggs A."/>
            <person name="Gujja S."/>
            <person name="Hansen M."/>
            <person name="Howarth C."/>
            <person name="Imamovic A."/>
            <person name="Ireland A."/>
            <person name="Larimer J."/>
            <person name="McCowan C."/>
            <person name="Murphy C."/>
            <person name="Pearson M."/>
            <person name="Poon T.W."/>
            <person name="Priest M."/>
            <person name="Roberts A."/>
            <person name="Saif S."/>
            <person name="Shea T."/>
            <person name="Sisk P."/>
            <person name="Sykes S."/>
            <person name="Wortman J."/>
            <person name="Nusbaum C."/>
            <person name="Birren B."/>
        </authorList>
    </citation>
    <scope>NUCLEOTIDE SEQUENCE [LARGE SCALE GENOMIC DNA]</scope>
    <source>
        <strain evidence="5 6">EC20</strain>
    </source>
</reference>
<dbReference type="AlphaFoldDB" id="C9A5B1"/>
<dbReference type="eggNOG" id="COG0406">
    <property type="taxonomic scope" value="Bacteria"/>
</dbReference>
<dbReference type="SUPFAM" id="SSF53254">
    <property type="entry name" value="Phosphoglycerate mutase-like"/>
    <property type="match status" value="1"/>
</dbReference>
<dbReference type="Proteomes" id="UP000012675">
    <property type="component" value="Chromosome"/>
</dbReference>
<dbReference type="GO" id="GO:0004331">
    <property type="term" value="F:fructose-2,6-bisphosphate 2-phosphatase activity"/>
    <property type="evidence" value="ECO:0007669"/>
    <property type="project" value="TreeGrafter"/>
</dbReference>
<dbReference type="PANTHER" id="PTHR46517">
    <property type="entry name" value="FRUCTOSE-2,6-BISPHOSPHATASE TIGAR"/>
    <property type="match status" value="1"/>
</dbReference>
<keyword evidence="1" id="KW-0378">Hydrolase</keyword>
<accession>C9A5B1</accession>
<dbReference type="SMART" id="SM00855">
    <property type="entry name" value="PGAM"/>
    <property type="match status" value="1"/>
</dbReference>
<dbReference type="GO" id="GO:0043456">
    <property type="term" value="P:regulation of pentose-phosphate shunt"/>
    <property type="evidence" value="ECO:0007669"/>
    <property type="project" value="TreeGrafter"/>
</dbReference>
<dbReference type="PANTHER" id="PTHR46517:SF1">
    <property type="entry name" value="FRUCTOSE-2,6-BISPHOSPHATASE TIGAR"/>
    <property type="match status" value="1"/>
</dbReference>
<feature type="active site" description="Proton donor/acceptor" evidence="2">
    <location>
        <position position="85"/>
    </location>
</feature>
<gene>
    <name evidence="5" type="ORF">ECBG_00072</name>
</gene>
<dbReference type="InterPro" id="IPR029033">
    <property type="entry name" value="His_PPase_superfam"/>
</dbReference>
<dbReference type="Gene3D" id="3.40.50.1240">
    <property type="entry name" value="Phosphoglycerate mutase-like"/>
    <property type="match status" value="1"/>
</dbReference>
<feature type="binding site" evidence="3">
    <location>
        <begin position="171"/>
        <end position="172"/>
    </location>
    <ligand>
        <name>substrate</name>
    </ligand>
</feature>
<organism evidence="5 6">
    <name type="scientific">Enterococcus casseliflavus EC20</name>
    <dbReference type="NCBI Taxonomy" id="565655"/>
    <lineage>
        <taxon>Bacteria</taxon>
        <taxon>Bacillati</taxon>
        <taxon>Bacillota</taxon>
        <taxon>Bacilli</taxon>
        <taxon>Lactobacillales</taxon>
        <taxon>Enterococcaceae</taxon>
        <taxon>Enterococcus</taxon>
    </lineage>
</organism>
<dbReference type="RefSeq" id="WP_015509076.1">
    <property type="nucleotide sequence ID" value="NC_020995.1"/>
</dbReference>
<feature type="binding site" evidence="3">
    <location>
        <position position="57"/>
    </location>
    <ligand>
        <name>substrate</name>
    </ligand>
</feature>
<dbReference type="Pfam" id="PF00300">
    <property type="entry name" value="His_Phos_1"/>
    <property type="match status" value="1"/>
</dbReference>
<dbReference type="GO" id="GO:0005829">
    <property type="term" value="C:cytosol"/>
    <property type="evidence" value="ECO:0007669"/>
    <property type="project" value="TreeGrafter"/>
</dbReference>
<evidence type="ECO:0008006" key="7">
    <source>
        <dbReference type="Google" id="ProtNLM"/>
    </source>
</evidence>
<evidence type="ECO:0000256" key="1">
    <source>
        <dbReference type="ARBA" id="ARBA00022801"/>
    </source>
</evidence>
<feature type="active site" description="Tele-phosphohistidine intermediate" evidence="2">
    <location>
        <position position="8"/>
    </location>
</feature>
<dbReference type="KEGG" id="ecas:ECBG_00072"/>
<evidence type="ECO:0000313" key="5">
    <source>
        <dbReference type="EMBL" id="EEV37803.1"/>
    </source>
</evidence>
<dbReference type="InterPro" id="IPR013078">
    <property type="entry name" value="His_Pase_superF_clade-1"/>
</dbReference>
<evidence type="ECO:0000256" key="3">
    <source>
        <dbReference type="PIRSR" id="PIRSR613078-2"/>
    </source>
</evidence>
<protein>
    <recommendedName>
        <fullName evidence="7">Phosphoglycerate mutase</fullName>
    </recommendedName>
</protein>
<dbReference type="GO" id="GO:0045820">
    <property type="term" value="P:negative regulation of glycolytic process"/>
    <property type="evidence" value="ECO:0007669"/>
    <property type="project" value="TreeGrafter"/>
</dbReference>
<name>C9A5B1_ENTCA</name>
<dbReference type="EMBL" id="CP004856">
    <property type="protein sequence ID" value="EEV37803.1"/>
    <property type="molecule type" value="Genomic_DNA"/>
</dbReference>
<reference evidence="5 6" key="1">
    <citation type="submission" date="2009-02" db="EMBL/GenBank/DDBJ databases">
        <authorList>
            <consortium name="The Broad Institute Genome Sequencing Platform"/>
            <person name="Feldgarden M."/>
            <person name="Young S.K."/>
            <person name="Kodira C.D."/>
            <person name="Zeng Q."/>
            <person name="Koehrsen M."/>
            <person name="Alvarado L."/>
            <person name="Berlin A."/>
            <person name="Borenstein D."/>
            <person name="Chen Z."/>
            <person name="Engels R."/>
            <person name="Freedman E."/>
            <person name="Gellesch M."/>
            <person name="Goldberg J."/>
            <person name="Griggs A."/>
            <person name="Gujja S."/>
            <person name="Heiman D."/>
            <person name="Hepburn T."/>
            <person name="Howarth C."/>
            <person name="Jen D."/>
            <person name="Larson L."/>
            <person name="Lewis B."/>
            <person name="Mehta T."/>
            <person name="Park D."/>
            <person name="Pearson M."/>
            <person name="Roberts A."/>
            <person name="Saif S."/>
            <person name="Shea T."/>
            <person name="Shenoy N."/>
            <person name="Sisk P."/>
            <person name="Stolte C."/>
            <person name="Sykes S."/>
            <person name="Walk T."/>
            <person name="White J."/>
            <person name="Yandava C."/>
            <person name="Gilmore M."/>
            <person name="Manson J."/>
            <person name="Palmer K."/>
            <person name="Carniol K."/>
            <person name="Lander E."/>
            <person name="Nusbaum C."/>
            <person name="Galagan J."/>
            <person name="Birren B."/>
        </authorList>
    </citation>
    <scope>NUCLEOTIDE SEQUENCE [LARGE SCALE GENOMIC DNA]</scope>
    <source>
        <strain evidence="5 6">EC20</strain>
    </source>
</reference>
<dbReference type="InterPro" id="IPR051695">
    <property type="entry name" value="Phosphoglycerate_Mutase"/>
</dbReference>
<evidence type="ECO:0000256" key="2">
    <source>
        <dbReference type="PIRSR" id="PIRSR613078-1"/>
    </source>
</evidence>
<dbReference type="CDD" id="cd07067">
    <property type="entry name" value="HP_PGM_like"/>
    <property type="match status" value="1"/>
</dbReference>
<sequence>MKMYFVRHGQTYLNKYKKMQGWSDTPLTPEGEQSASRTGERLKEVPFHNVYTSDLGRTLQTAKLILAQNTTSTSVKIHAIKELRETFFGSFEAVLGEEVYPKVAEKHGIELKEVFGKLSLAEIADTMKALDPYHDAESAAEFNERLEKALEEILANSCEGTDRNCLIVTHGNVIRHLVRSISPKTNVFQEIGNSSITIIEYKENKLRLQTFNE</sequence>
<feature type="site" description="Transition state stabilizer" evidence="4">
    <location>
        <position position="170"/>
    </location>
</feature>
<keyword evidence="6" id="KW-1185">Reference proteome</keyword>
<proteinExistence type="predicted"/>
<dbReference type="HOGENOM" id="CLU_033323_9_0_9"/>
<feature type="binding site" evidence="3">
    <location>
        <begin position="7"/>
        <end position="14"/>
    </location>
    <ligand>
        <name>substrate</name>
    </ligand>
</feature>
<evidence type="ECO:0000313" key="6">
    <source>
        <dbReference type="Proteomes" id="UP000012675"/>
    </source>
</evidence>
<evidence type="ECO:0000256" key="4">
    <source>
        <dbReference type="PIRSR" id="PIRSR613078-3"/>
    </source>
</evidence>